<evidence type="ECO:0000313" key="2">
    <source>
        <dbReference type="Proteomes" id="UP001165960"/>
    </source>
</evidence>
<proteinExistence type="predicted"/>
<gene>
    <name evidence="1" type="ORF">DSO57_1028655</name>
</gene>
<dbReference type="Proteomes" id="UP001165960">
    <property type="component" value="Unassembled WGS sequence"/>
</dbReference>
<reference evidence="1" key="1">
    <citation type="submission" date="2022-04" db="EMBL/GenBank/DDBJ databases">
        <title>Genome of the entomopathogenic fungus Entomophthora muscae.</title>
        <authorList>
            <person name="Elya C."/>
            <person name="Lovett B.R."/>
            <person name="Lee E."/>
            <person name="Macias A.M."/>
            <person name="Hajek A.E."/>
            <person name="De Bivort B.L."/>
            <person name="Kasson M.T."/>
            <person name="De Fine Licht H.H."/>
            <person name="Stajich J.E."/>
        </authorList>
    </citation>
    <scope>NUCLEOTIDE SEQUENCE</scope>
    <source>
        <strain evidence="1">Berkeley</strain>
    </source>
</reference>
<evidence type="ECO:0000313" key="1">
    <source>
        <dbReference type="EMBL" id="KAJ9049041.1"/>
    </source>
</evidence>
<sequence>MDEAVTIGAAIRAAALKGSRIPISQDIQLVDVTPLSLGISICTEKRMGLIVARNTPLPAIKAEVFTTVEDCQQFVEFSIYEGESTFVKENTLLGKFRLDNIQSALKRTPQILVTFAIDLNGILLVSAHDMVTDSYNEIVIINYQN</sequence>
<name>A0ACC2RG68_9FUNG</name>
<keyword evidence="2" id="KW-1185">Reference proteome</keyword>
<accession>A0ACC2RG68</accession>
<organism evidence="1 2">
    <name type="scientific">Entomophthora muscae</name>
    <dbReference type="NCBI Taxonomy" id="34485"/>
    <lineage>
        <taxon>Eukaryota</taxon>
        <taxon>Fungi</taxon>
        <taxon>Fungi incertae sedis</taxon>
        <taxon>Zoopagomycota</taxon>
        <taxon>Entomophthoromycotina</taxon>
        <taxon>Entomophthoromycetes</taxon>
        <taxon>Entomophthorales</taxon>
        <taxon>Entomophthoraceae</taxon>
        <taxon>Entomophthora</taxon>
    </lineage>
</organism>
<comment type="caution">
    <text evidence="1">The sequence shown here is derived from an EMBL/GenBank/DDBJ whole genome shotgun (WGS) entry which is preliminary data.</text>
</comment>
<dbReference type="EMBL" id="QTSX02007283">
    <property type="protein sequence ID" value="KAJ9049041.1"/>
    <property type="molecule type" value="Genomic_DNA"/>
</dbReference>
<protein>
    <submittedName>
        <fullName evidence="1">Uncharacterized protein</fullName>
    </submittedName>
</protein>